<dbReference type="Proteomes" id="UP000195557">
    <property type="component" value="Unassembled WGS sequence"/>
</dbReference>
<reference evidence="2" key="1">
    <citation type="submission" date="2017-04" db="EMBL/GenBank/DDBJ databases">
        <title>Population genomics of picophytoplankton unveils novel chromosome hypervariability.</title>
        <authorList>
            <consortium name="DOE Joint Genome Institute"/>
            <person name="Blanc-Mathieu R."/>
            <person name="Krasovec M."/>
            <person name="Hebrard M."/>
            <person name="Yau S."/>
            <person name="Desgranges E."/>
            <person name="Martin J."/>
            <person name="Schackwitz W."/>
            <person name="Kuo A."/>
            <person name="Salin G."/>
            <person name="Donnadieu C."/>
            <person name="Desdevises Y."/>
            <person name="Sanchez-Ferandin S."/>
            <person name="Moreau H."/>
            <person name="Rivals E."/>
            <person name="Grigoriev I.V."/>
            <person name="Grimsley N."/>
            <person name="Eyre-Walker A."/>
            <person name="Piganeau G."/>
        </authorList>
    </citation>
    <scope>NUCLEOTIDE SEQUENCE [LARGE SCALE GENOMIC DNA]</scope>
    <source>
        <strain evidence="2">RCC 1115</strain>
    </source>
</reference>
<gene>
    <name evidence="2" type="ORF">BE221DRAFT_200344</name>
</gene>
<protein>
    <submittedName>
        <fullName evidence="2">Uncharacterized protein</fullName>
    </submittedName>
</protein>
<dbReference type="PANTHER" id="PTHR39290:SF6">
    <property type="entry name" value="S-ADENOSYL-L-METHIONINE-DEPENDENT METHYLTRANSFERASES SUPERFAMILY PROTEIN"/>
    <property type="match status" value="1"/>
</dbReference>
<dbReference type="EMBL" id="KZ155832">
    <property type="protein sequence ID" value="OUS43342.1"/>
    <property type="molecule type" value="Genomic_DNA"/>
</dbReference>
<proteinExistence type="predicted"/>
<evidence type="ECO:0000256" key="1">
    <source>
        <dbReference type="SAM" id="MobiDB-lite"/>
    </source>
</evidence>
<dbReference type="PANTHER" id="PTHR39290">
    <property type="entry name" value="C3H1-TYPE DOMAIN-CONTAINING PROTEIN-RELATED"/>
    <property type="match status" value="1"/>
</dbReference>
<sequence>MERPTSTIGALGGINDPVPCALSRDAHGTSIASTPATFFAPFVARGWRFVGDATRTTTYGSLTMVTPGNDNLIEGKSAPFMSSDVSFASEAMTAEARRTLRACGLLVSKDFAPAEQPRPGKATPPRTSLRDHIAEHLKCMMSAMVALRVCATVYRHKRWAFECFREMYRKSRELKRRLRNSKKSALGNDACESLKKLLHAFDVMMERLCDPSGRIRGEFYDGMVTCPWDVDYEWQKNAAFHEEMFAVPYADKDDRDITHSCEVRNERWEAHEPANQHVDPVATGAKPVLASRRLSVGSTASADTDDDGVMDGKRKYSEMSSDREVAAKCRMKPKLREISCSVALAMAAEIDIVAAAAAHFFVTCNLCKDGPSFHEYLTNVTSAYGLPFAKKMKSALQTLVVPHIGEERFPDDVSFHYTMLVERYATASSAQKLLPLVAADPNPSLHIVMMQHVEGAYIMSRDGPDDEIDARFNRLMRDYSLRVAASHHQRMGFQGHSGVGTRSPLPSLIRKWMDTCYDSVARLYSPAVPSYQAMYALYEASPEGWIEISSGGTGYWTSVLTTCKIPAQAVNVTRQRDDKTTFTPMPPTSEPFVAIHDDVPDVCAEFKNFGLLINCLPRDGDLAIECVRNFTGTNIALIGEWQGSTAGSRFLRRLAKGFEFIQAYPLGAVGDRLFELSIWRRRAKRLSKKFRKEKNLSTNHTFPSVKRCHVAGCCSTSHTLFCCALCRAVFVCPNHLCSLHDEWDLEHAKVHEDRLLPTIDRMRSYDVELEKTNEYKLMRSETIMAFNPYRYGAETWTVDYRARLNDTYEIARLGVPRIEPVPDWR</sequence>
<accession>A0A1Y5I851</accession>
<dbReference type="AlphaFoldDB" id="A0A1Y5I851"/>
<name>A0A1Y5I851_OSTTA</name>
<organism evidence="2">
    <name type="scientific">Ostreococcus tauri</name>
    <name type="common">Marine green alga</name>
    <dbReference type="NCBI Taxonomy" id="70448"/>
    <lineage>
        <taxon>Eukaryota</taxon>
        <taxon>Viridiplantae</taxon>
        <taxon>Chlorophyta</taxon>
        <taxon>Mamiellophyceae</taxon>
        <taxon>Mamiellales</taxon>
        <taxon>Bathycoccaceae</taxon>
        <taxon>Ostreococcus</taxon>
    </lineage>
</organism>
<feature type="region of interest" description="Disordered" evidence="1">
    <location>
        <begin position="297"/>
        <end position="316"/>
    </location>
</feature>
<evidence type="ECO:0000313" key="2">
    <source>
        <dbReference type="EMBL" id="OUS43342.1"/>
    </source>
</evidence>